<dbReference type="EMBL" id="CM001884">
    <property type="protein sequence ID" value="EOY29055.1"/>
    <property type="molecule type" value="Genomic_DNA"/>
</dbReference>
<dbReference type="HOGENOM" id="CLU_002706_30_5_1"/>
<name>A0A061GGQ4_THECC</name>
<dbReference type="InterPro" id="IPR046848">
    <property type="entry name" value="E_motif"/>
</dbReference>
<sequence length="655" mass="73488">MSGHLSKLPALIRRFAHFNFLFSAHPIRHHTDIFVTKPASYTRECNMRINDFGRRGKVKAAKQLFDEMLQSHRDAASYASMITVYLKNNHLPKAEALFTSMPRTHRNIVAESAMIHGYVKAGRLPEARKLFDDMVDRNVFSWTSLISGYFAVGQVAEGRLLFEQMPMSVKNVVSWTTVVLGYAHNGLIDEARHVFDRMPDKNIVAWTAMLKSYVDNGRIDDAIRLFYQMPQRNLYAWNIMISACLKVSRVCLAIQLFDSLPHKNLISWTSMVSGLARNGMTKQAREYFDQMPVSKDIAAWNAMITAYVDQGDMPKASELFYSMPNKNIVAWNVMIDGYSRNGAQGEAFSLLILMLRSGFRPNETTITSVLTSCNSILEVGQAHALVFRLGFDFEHGISLTKTLLSAYSRIGDLNSARLAFQGLKAKDLVSWTAMILAYSHHGYGKHALHVFAAMLTSGAKPDEITFVGVLSACSHAGFVEKGQRLFDSMSHMYGLQPRAEHYSCLVDILGRAGQVEKAMSVVNKMPPSECDGAVLGALLAACRLHRDDKIANHIGKQLIELEPTDSGGYVLLANVYAAQEKWNEFARVRKMMKERKVKKVAGFSYVEVKGKNHVFFVGDRCHPQVEEMYEMLRVMLPPRTSGVDCIQGDPTIPLS</sequence>
<dbReference type="PANTHER" id="PTHR47926:SF380">
    <property type="entry name" value="PENTATRICOPEPTIDE REPEAT-CONTAINING PROTEIN"/>
    <property type="match status" value="1"/>
</dbReference>
<dbReference type="InParanoid" id="A0A061GGQ4"/>
<keyword evidence="4" id="KW-1185">Reference proteome</keyword>
<feature type="repeat" description="PPR" evidence="2">
    <location>
        <begin position="171"/>
        <end position="205"/>
    </location>
</feature>
<accession>A0A061GGQ4</accession>
<feature type="repeat" description="PPR" evidence="2">
    <location>
        <begin position="327"/>
        <end position="361"/>
    </location>
</feature>
<feature type="repeat" description="PPR" evidence="2">
    <location>
        <begin position="107"/>
        <end position="141"/>
    </location>
</feature>
<dbReference type="AlphaFoldDB" id="A0A061GGQ4"/>
<dbReference type="InterPro" id="IPR046960">
    <property type="entry name" value="PPR_At4g14850-like_plant"/>
</dbReference>
<feature type="repeat" description="PPR" evidence="2">
    <location>
        <begin position="427"/>
        <end position="461"/>
    </location>
</feature>
<dbReference type="FunFam" id="1.25.40.10:FF:001810">
    <property type="entry name" value="Pentatricopeptide repeat-containing protein mitochondrial"/>
    <property type="match status" value="1"/>
</dbReference>
<dbReference type="GO" id="GO:0048731">
    <property type="term" value="P:system development"/>
    <property type="evidence" value="ECO:0007669"/>
    <property type="project" value="UniProtKB-ARBA"/>
</dbReference>
<dbReference type="Gramene" id="EOY29055">
    <property type="protein sequence ID" value="EOY29055"/>
    <property type="gene ID" value="TCM_030477"/>
</dbReference>
<dbReference type="eggNOG" id="KOG4197">
    <property type="taxonomic scope" value="Eukaryota"/>
</dbReference>
<evidence type="ECO:0000313" key="4">
    <source>
        <dbReference type="Proteomes" id="UP000026915"/>
    </source>
</evidence>
<feature type="repeat" description="PPR" evidence="2">
    <location>
        <begin position="264"/>
        <end position="294"/>
    </location>
</feature>
<dbReference type="Proteomes" id="UP000026915">
    <property type="component" value="Chromosome 6"/>
</dbReference>
<dbReference type="PROSITE" id="PS51375">
    <property type="entry name" value="PPR"/>
    <property type="match status" value="6"/>
</dbReference>
<dbReference type="GO" id="GO:0003723">
    <property type="term" value="F:RNA binding"/>
    <property type="evidence" value="ECO:0000318"/>
    <property type="project" value="GO_Central"/>
</dbReference>
<dbReference type="Pfam" id="PF13041">
    <property type="entry name" value="PPR_2"/>
    <property type="match status" value="2"/>
</dbReference>
<evidence type="ECO:0000256" key="2">
    <source>
        <dbReference type="PROSITE-ProRule" id="PRU00708"/>
    </source>
</evidence>
<dbReference type="Gene3D" id="1.25.40.10">
    <property type="entry name" value="Tetratricopeptide repeat domain"/>
    <property type="match status" value="4"/>
</dbReference>
<protein>
    <submittedName>
        <fullName evidence="3">Tetratricopeptide repeat-like superfamily protein, putative</fullName>
    </submittedName>
</protein>
<keyword evidence="1" id="KW-0677">Repeat</keyword>
<dbReference type="FunFam" id="1.25.40.10:FF:000125">
    <property type="entry name" value="Pentatricopeptide repeat-containing protein"/>
    <property type="match status" value="1"/>
</dbReference>
<dbReference type="Pfam" id="PF20431">
    <property type="entry name" value="E_motif"/>
    <property type="match status" value="1"/>
</dbReference>
<dbReference type="OMA" id="AYSNHGC"/>
<reference evidence="3 4" key="1">
    <citation type="journal article" date="2013" name="Genome Biol.">
        <title>The genome sequence of the most widely cultivated cacao type and its use to identify candidate genes regulating pod color.</title>
        <authorList>
            <person name="Motamayor J.C."/>
            <person name="Mockaitis K."/>
            <person name="Schmutz J."/>
            <person name="Haiminen N."/>
            <person name="Iii D.L."/>
            <person name="Cornejo O."/>
            <person name="Findley S.D."/>
            <person name="Zheng P."/>
            <person name="Utro F."/>
            <person name="Royaert S."/>
            <person name="Saski C."/>
            <person name="Jenkins J."/>
            <person name="Podicheti R."/>
            <person name="Zhao M."/>
            <person name="Scheffler B.E."/>
            <person name="Stack J.C."/>
            <person name="Feltus F.A."/>
            <person name="Mustiga G.M."/>
            <person name="Amores F."/>
            <person name="Phillips W."/>
            <person name="Marelli J.P."/>
            <person name="May G.D."/>
            <person name="Shapiro H."/>
            <person name="Ma J."/>
            <person name="Bustamante C.D."/>
            <person name="Schnell R.J."/>
            <person name="Main D."/>
            <person name="Gilbert D."/>
            <person name="Parida L."/>
            <person name="Kuhn D.N."/>
        </authorList>
    </citation>
    <scope>NUCLEOTIDE SEQUENCE [LARGE SCALE GENOMIC DNA]</scope>
    <source>
        <strain evidence="4">cv. Matina 1-6</strain>
    </source>
</reference>
<dbReference type="SUPFAM" id="SSF48452">
    <property type="entry name" value="TPR-like"/>
    <property type="match status" value="1"/>
</dbReference>
<dbReference type="NCBIfam" id="TIGR00756">
    <property type="entry name" value="PPR"/>
    <property type="match status" value="9"/>
</dbReference>
<dbReference type="Pfam" id="PF01535">
    <property type="entry name" value="PPR"/>
    <property type="match status" value="9"/>
</dbReference>
<dbReference type="GO" id="GO:0009451">
    <property type="term" value="P:RNA modification"/>
    <property type="evidence" value="ECO:0000318"/>
    <property type="project" value="GO_Central"/>
</dbReference>
<gene>
    <name evidence="3" type="ORF">TCM_030477</name>
</gene>
<dbReference type="PANTHER" id="PTHR47926">
    <property type="entry name" value="PENTATRICOPEPTIDE REPEAT-CONTAINING PROTEIN"/>
    <property type="match status" value="1"/>
</dbReference>
<evidence type="ECO:0000313" key="3">
    <source>
        <dbReference type="EMBL" id="EOY29055.1"/>
    </source>
</evidence>
<evidence type="ECO:0000256" key="1">
    <source>
        <dbReference type="ARBA" id="ARBA00022737"/>
    </source>
</evidence>
<proteinExistence type="predicted"/>
<feature type="repeat" description="PPR" evidence="2">
    <location>
        <begin position="296"/>
        <end position="326"/>
    </location>
</feature>
<dbReference type="InterPro" id="IPR002885">
    <property type="entry name" value="PPR_rpt"/>
</dbReference>
<dbReference type="InterPro" id="IPR011990">
    <property type="entry name" value="TPR-like_helical_dom_sf"/>
</dbReference>
<organism evidence="3 4">
    <name type="scientific">Theobroma cacao</name>
    <name type="common">Cacao</name>
    <name type="synonym">Cocoa</name>
    <dbReference type="NCBI Taxonomy" id="3641"/>
    <lineage>
        <taxon>Eukaryota</taxon>
        <taxon>Viridiplantae</taxon>
        <taxon>Streptophyta</taxon>
        <taxon>Embryophyta</taxon>
        <taxon>Tracheophyta</taxon>
        <taxon>Spermatophyta</taxon>
        <taxon>Magnoliopsida</taxon>
        <taxon>eudicotyledons</taxon>
        <taxon>Gunneridae</taxon>
        <taxon>Pentapetalae</taxon>
        <taxon>rosids</taxon>
        <taxon>malvids</taxon>
        <taxon>Malvales</taxon>
        <taxon>Malvaceae</taxon>
        <taxon>Byttnerioideae</taxon>
        <taxon>Theobroma</taxon>
    </lineage>
</organism>